<name>A0A846RQ52_9MICC</name>
<dbReference type="EMBL" id="JAATJL010000001">
    <property type="protein sequence ID" value="NJC23690.1"/>
    <property type="molecule type" value="Genomic_DNA"/>
</dbReference>
<accession>A0A846RQ52</accession>
<dbReference type="AlphaFoldDB" id="A0A846RQ52"/>
<evidence type="ECO:0000313" key="2">
    <source>
        <dbReference type="Proteomes" id="UP000547458"/>
    </source>
</evidence>
<reference evidence="1 2" key="1">
    <citation type="submission" date="2020-03" db="EMBL/GenBank/DDBJ databases">
        <title>Sequencing the genomes of 1000 actinobacteria strains.</title>
        <authorList>
            <person name="Klenk H.-P."/>
        </authorList>
    </citation>
    <scope>NUCLEOTIDE SEQUENCE [LARGE SCALE GENOMIC DNA]</scope>
    <source>
        <strain evidence="1 2">DSM 16403</strain>
    </source>
</reference>
<dbReference type="Proteomes" id="UP000547458">
    <property type="component" value="Unassembled WGS sequence"/>
</dbReference>
<proteinExistence type="predicted"/>
<gene>
    <name evidence="1" type="ORF">BJ994_002766</name>
</gene>
<comment type="caution">
    <text evidence="1">The sequence shown here is derived from an EMBL/GenBank/DDBJ whole genome shotgun (WGS) entry which is preliminary data.</text>
</comment>
<protein>
    <submittedName>
        <fullName evidence="1">Uncharacterized protein</fullName>
    </submittedName>
</protein>
<organism evidence="1 2">
    <name type="scientific">Arthrobacter pigmenti</name>
    <dbReference type="NCBI Taxonomy" id="271432"/>
    <lineage>
        <taxon>Bacteria</taxon>
        <taxon>Bacillati</taxon>
        <taxon>Actinomycetota</taxon>
        <taxon>Actinomycetes</taxon>
        <taxon>Micrococcales</taxon>
        <taxon>Micrococcaceae</taxon>
        <taxon>Arthrobacter</taxon>
    </lineage>
</organism>
<sequence>MDDVVDCLDDAVCVDLGFAQAQLLPVFVLRAEETLACAEKYRKYEEVVAVDEIGVGECACEFGAAVNEDRTAFGLLERRNVID</sequence>
<keyword evidence="2" id="KW-1185">Reference proteome</keyword>
<evidence type="ECO:0000313" key="1">
    <source>
        <dbReference type="EMBL" id="NJC23690.1"/>
    </source>
</evidence>